<evidence type="ECO:0000313" key="2">
    <source>
        <dbReference type="EMBL" id="KAG6647799.1"/>
    </source>
</evidence>
<dbReference type="Proteomes" id="UP000811609">
    <property type="component" value="Chromosome 7"/>
</dbReference>
<feature type="region of interest" description="Disordered" evidence="1">
    <location>
        <begin position="1"/>
        <end position="48"/>
    </location>
</feature>
<keyword evidence="3" id="KW-1185">Reference proteome</keyword>
<proteinExistence type="predicted"/>
<dbReference type="EMBL" id="CM031815">
    <property type="protein sequence ID" value="KAG6647799.1"/>
    <property type="molecule type" value="Genomic_DNA"/>
</dbReference>
<dbReference type="AlphaFoldDB" id="A0A8T1PTC8"/>
<evidence type="ECO:0000313" key="3">
    <source>
        <dbReference type="Proteomes" id="UP000811609"/>
    </source>
</evidence>
<reference evidence="2" key="1">
    <citation type="submission" date="2020-12" db="EMBL/GenBank/DDBJ databases">
        <title>WGS assembly of Carya illinoinensis cv. Pawnee.</title>
        <authorList>
            <person name="Platts A."/>
            <person name="Shu S."/>
            <person name="Wright S."/>
            <person name="Barry K."/>
            <person name="Edger P."/>
            <person name="Pires J.C."/>
            <person name="Schmutz J."/>
        </authorList>
    </citation>
    <scope>NUCLEOTIDE SEQUENCE</scope>
    <source>
        <tissue evidence="2">Leaf</tissue>
    </source>
</reference>
<organism evidence="2 3">
    <name type="scientific">Carya illinoinensis</name>
    <name type="common">Pecan</name>
    <dbReference type="NCBI Taxonomy" id="32201"/>
    <lineage>
        <taxon>Eukaryota</taxon>
        <taxon>Viridiplantae</taxon>
        <taxon>Streptophyta</taxon>
        <taxon>Embryophyta</taxon>
        <taxon>Tracheophyta</taxon>
        <taxon>Spermatophyta</taxon>
        <taxon>Magnoliopsida</taxon>
        <taxon>eudicotyledons</taxon>
        <taxon>Gunneridae</taxon>
        <taxon>Pentapetalae</taxon>
        <taxon>rosids</taxon>
        <taxon>fabids</taxon>
        <taxon>Fagales</taxon>
        <taxon>Juglandaceae</taxon>
        <taxon>Carya</taxon>
    </lineage>
</organism>
<accession>A0A8T1PTC8</accession>
<sequence>MWDSFPQVPSSPKFFNHSVRRVAPKETEPVTEDDGNNSKEQPDGDFVPNVKWEYVGGLLPENREMQLPEKVGASGLRRAFSFHLHS</sequence>
<gene>
    <name evidence="2" type="ORF">CIPAW_07G103200</name>
</gene>
<comment type="caution">
    <text evidence="2">The sequence shown here is derived from an EMBL/GenBank/DDBJ whole genome shotgun (WGS) entry which is preliminary data.</text>
</comment>
<name>A0A8T1PTC8_CARIL</name>
<protein>
    <submittedName>
        <fullName evidence="2">Uncharacterized protein</fullName>
    </submittedName>
</protein>
<evidence type="ECO:0000256" key="1">
    <source>
        <dbReference type="SAM" id="MobiDB-lite"/>
    </source>
</evidence>